<dbReference type="Gene3D" id="1.20.120.520">
    <property type="entry name" value="nmb1532 protein domain like"/>
    <property type="match status" value="1"/>
</dbReference>
<feature type="compositionally biased region" description="Basic and acidic residues" evidence="2">
    <location>
        <begin position="127"/>
        <end position="137"/>
    </location>
</feature>
<feature type="domain" description="Hemerythrin-like" evidence="3">
    <location>
        <begin position="7"/>
        <end position="123"/>
    </location>
</feature>
<sequence length="184" mass="20965">MAEDRDIVELLLEEHREFRELFEELEAAARDEREELFRYTVARLASHEAAEEAVVHRTVRDDVPSGQAVAEAVLAEEDSAEHLLAEMADMDPTSDEFMESLGRLRDDVVEHAGHEERDEFPLIREHVDAERRREMGRRFQQLRDSGPTRPHPGTPQQPETRAAAGPIVGAFDRARDAARNVFAD</sequence>
<keyword evidence="1" id="KW-0175">Coiled coil</keyword>
<dbReference type="Proteomes" id="UP000291469">
    <property type="component" value="Chromosome"/>
</dbReference>
<dbReference type="Pfam" id="PF01814">
    <property type="entry name" value="Hemerythrin"/>
    <property type="match status" value="1"/>
</dbReference>
<gene>
    <name evidence="4" type="ORF">ER308_06170</name>
</gene>
<evidence type="ECO:0000259" key="3">
    <source>
        <dbReference type="Pfam" id="PF01814"/>
    </source>
</evidence>
<feature type="coiled-coil region" evidence="1">
    <location>
        <begin position="8"/>
        <end position="35"/>
    </location>
</feature>
<evidence type="ECO:0000313" key="4">
    <source>
        <dbReference type="EMBL" id="QBI19165.1"/>
    </source>
</evidence>
<evidence type="ECO:0000256" key="1">
    <source>
        <dbReference type="SAM" id="Coils"/>
    </source>
</evidence>
<dbReference type="PANTHER" id="PTHR35585">
    <property type="entry name" value="HHE DOMAIN PROTEIN (AFU_ORTHOLOGUE AFUA_4G00730)"/>
    <property type="match status" value="1"/>
</dbReference>
<feature type="region of interest" description="Disordered" evidence="2">
    <location>
        <begin position="127"/>
        <end position="167"/>
    </location>
</feature>
<dbReference type="PANTHER" id="PTHR35585:SF1">
    <property type="entry name" value="HHE DOMAIN PROTEIN (AFU_ORTHOLOGUE AFUA_4G00730)"/>
    <property type="match status" value="1"/>
</dbReference>
<protein>
    <submittedName>
        <fullName evidence="4">Hemerythrin domain-containing protein</fullName>
    </submittedName>
</protein>
<name>A0A411YD87_9ACTN</name>
<dbReference type="EMBL" id="CP036402">
    <property type="protein sequence ID" value="QBI19165.1"/>
    <property type="molecule type" value="Genomic_DNA"/>
</dbReference>
<keyword evidence="5" id="KW-1185">Reference proteome</keyword>
<dbReference type="InterPro" id="IPR012312">
    <property type="entry name" value="Hemerythrin-like"/>
</dbReference>
<proteinExistence type="predicted"/>
<dbReference type="RefSeq" id="WP_131154162.1">
    <property type="nucleotide sequence ID" value="NZ_CP036402.1"/>
</dbReference>
<dbReference type="OrthoDB" id="3212362at2"/>
<organism evidence="4 5">
    <name type="scientific">Egibacter rhizosphaerae</name>
    <dbReference type="NCBI Taxonomy" id="1670831"/>
    <lineage>
        <taxon>Bacteria</taxon>
        <taxon>Bacillati</taxon>
        <taxon>Actinomycetota</taxon>
        <taxon>Nitriliruptoria</taxon>
        <taxon>Egibacterales</taxon>
        <taxon>Egibacteraceae</taxon>
        <taxon>Egibacter</taxon>
    </lineage>
</organism>
<dbReference type="KEGG" id="erz:ER308_06170"/>
<reference evidence="4 5" key="1">
    <citation type="submission" date="2019-01" db="EMBL/GenBank/DDBJ databases">
        <title>Egibacter rhizosphaerae EGI 80759T.</title>
        <authorList>
            <person name="Chen D.-D."/>
            <person name="Tian Y."/>
            <person name="Jiao J.-Y."/>
            <person name="Zhang X.-T."/>
            <person name="Zhang Y.-G."/>
            <person name="Zhang Y."/>
            <person name="Xiao M."/>
            <person name="Shu W.-S."/>
            <person name="Li W.-J."/>
        </authorList>
    </citation>
    <scope>NUCLEOTIDE SEQUENCE [LARGE SCALE GENOMIC DNA]</scope>
    <source>
        <strain evidence="4 5">EGI 80759</strain>
    </source>
</reference>
<dbReference type="AlphaFoldDB" id="A0A411YD87"/>
<evidence type="ECO:0000313" key="5">
    <source>
        <dbReference type="Proteomes" id="UP000291469"/>
    </source>
</evidence>
<accession>A0A411YD87</accession>
<evidence type="ECO:0000256" key="2">
    <source>
        <dbReference type="SAM" id="MobiDB-lite"/>
    </source>
</evidence>